<sequence length="295" mass="31319">MAWRLTGKAQGWSWAAVVKDVPQGEMVIVLRGSAICVGRDRASVVTQPPQKLGLMRGMCQGRHSAEGWRSSHALQSGSIGRTLFKCTGKVTSEGTFALEKGGTVGSNSTMGEGMSSEEYDLLYNIGVDDQTPSASSIGDCETLSQAADESRRLASLCIDASDVNSASSDTNTLVSDRDEADSVGASTDVSVEDDETKIELLGMGVLWHIGCDKGVPNVRTTGGRPDGEEEDERLLARICESGQWGHRTGGAFDEAALLAEVETGWVGMAGDPLRSAVMVSENVIATDNHLYEISR</sequence>
<dbReference type="AlphaFoldDB" id="A0A9P5TA73"/>
<evidence type="ECO:0000313" key="3">
    <source>
        <dbReference type="Proteomes" id="UP000759537"/>
    </source>
</evidence>
<feature type="compositionally biased region" description="Polar residues" evidence="1">
    <location>
        <begin position="164"/>
        <end position="174"/>
    </location>
</feature>
<dbReference type="EMBL" id="WHVB01000006">
    <property type="protein sequence ID" value="KAF8481853.1"/>
    <property type="molecule type" value="Genomic_DNA"/>
</dbReference>
<proteinExistence type="predicted"/>
<reference evidence="2" key="2">
    <citation type="journal article" date="2020" name="Nat. Commun.">
        <title>Large-scale genome sequencing of mycorrhizal fungi provides insights into the early evolution of symbiotic traits.</title>
        <authorList>
            <person name="Miyauchi S."/>
            <person name="Kiss E."/>
            <person name="Kuo A."/>
            <person name="Drula E."/>
            <person name="Kohler A."/>
            <person name="Sanchez-Garcia M."/>
            <person name="Morin E."/>
            <person name="Andreopoulos B."/>
            <person name="Barry K.W."/>
            <person name="Bonito G."/>
            <person name="Buee M."/>
            <person name="Carver A."/>
            <person name="Chen C."/>
            <person name="Cichocki N."/>
            <person name="Clum A."/>
            <person name="Culley D."/>
            <person name="Crous P.W."/>
            <person name="Fauchery L."/>
            <person name="Girlanda M."/>
            <person name="Hayes R.D."/>
            <person name="Keri Z."/>
            <person name="LaButti K."/>
            <person name="Lipzen A."/>
            <person name="Lombard V."/>
            <person name="Magnuson J."/>
            <person name="Maillard F."/>
            <person name="Murat C."/>
            <person name="Nolan M."/>
            <person name="Ohm R.A."/>
            <person name="Pangilinan J."/>
            <person name="Pereira M.F."/>
            <person name="Perotto S."/>
            <person name="Peter M."/>
            <person name="Pfister S."/>
            <person name="Riley R."/>
            <person name="Sitrit Y."/>
            <person name="Stielow J.B."/>
            <person name="Szollosi G."/>
            <person name="Zifcakova L."/>
            <person name="Stursova M."/>
            <person name="Spatafora J.W."/>
            <person name="Tedersoo L."/>
            <person name="Vaario L.M."/>
            <person name="Yamada A."/>
            <person name="Yan M."/>
            <person name="Wang P."/>
            <person name="Xu J."/>
            <person name="Bruns T."/>
            <person name="Baldrian P."/>
            <person name="Vilgalys R."/>
            <person name="Dunand C."/>
            <person name="Henrissat B."/>
            <person name="Grigoriev I.V."/>
            <person name="Hibbett D."/>
            <person name="Nagy L.G."/>
            <person name="Martin F.M."/>
        </authorList>
    </citation>
    <scope>NUCLEOTIDE SEQUENCE</scope>
    <source>
        <strain evidence="2">Prilba</strain>
    </source>
</reference>
<reference evidence="2" key="1">
    <citation type="submission" date="2019-10" db="EMBL/GenBank/DDBJ databases">
        <authorList>
            <consortium name="DOE Joint Genome Institute"/>
            <person name="Kuo A."/>
            <person name="Miyauchi S."/>
            <person name="Kiss E."/>
            <person name="Drula E."/>
            <person name="Kohler A."/>
            <person name="Sanchez-Garcia M."/>
            <person name="Andreopoulos B."/>
            <person name="Barry K.W."/>
            <person name="Bonito G."/>
            <person name="Buee M."/>
            <person name="Carver A."/>
            <person name="Chen C."/>
            <person name="Cichocki N."/>
            <person name="Clum A."/>
            <person name="Culley D."/>
            <person name="Crous P.W."/>
            <person name="Fauchery L."/>
            <person name="Girlanda M."/>
            <person name="Hayes R."/>
            <person name="Keri Z."/>
            <person name="LaButti K."/>
            <person name="Lipzen A."/>
            <person name="Lombard V."/>
            <person name="Magnuson J."/>
            <person name="Maillard F."/>
            <person name="Morin E."/>
            <person name="Murat C."/>
            <person name="Nolan M."/>
            <person name="Ohm R."/>
            <person name="Pangilinan J."/>
            <person name="Pereira M."/>
            <person name="Perotto S."/>
            <person name="Peter M."/>
            <person name="Riley R."/>
            <person name="Sitrit Y."/>
            <person name="Stielow B."/>
            <person name="Szollosi G."/>
            <person name="Zifcakova L."/>
            <person name="Stursova M."/>
            <person name="Spatafora J.W."/>
            <person name="Tedersoo L."/>
            <person name="Vaario L.-M."/>
            <person name="Yamada A."/>
            <person name="Yan M."/>
            <person name="Wang P."/>
            <person name="Xu J."/>
            <person name="Bruns T."/>
            <person name="Baldrian P."/>
            <person name="Vilgalys R."/>
            <person name="Henrissat B."/>
            <person name="Grigoriev I.V."/>
            <person name="Hibbett D."/>
            <person name="Nagy L.G."/>
            <person name="Martin F.M."/>
        </authorList>
    </citation>
    <scope>NUCLEOTIDE SEQUENCE</scope>
    <source>
        <strain evidence="2">Prilba</strain>
    </source>
</reference>
<accession>A0A9P5TA73</accession>
<organism evidence="2 3">
    <name type="scientific">Russula ochroleuca</name>
    <dbReference type="NCBI Taxonomy" id="152965"/>
    <lineage>
        <taxon>Eukaryota</taxon>
        <taxon>Fungi</taxon>
        <taxon>Dikarya</taxon>
        <taxon>Basidiomycota</taxon>
        <taxon>Agaricomycotina</taxon>
        <taxon>Agaricomycetes</taxon>
        <taxon>Russulales</taxon>
        <taxon>Russulaceae</taxon>
        <taxon>Russula</taxon>
    </lineage>
</organism>
<gene>
    <name evidence="2" type="ORF">DFH94DRAFT_844205</name>
</gene>
<name>A0A9P5TA73_9AGAM</name>
<evidence type="ECO:0000313" key="2">
    <source>
        <dbReference type="EMBL" id="KAF8481853.1"/>
    </source>
</evidence>
<keyword evidence="3" id="KW-1185">Reference proteome</keyword>
<feature type="region of interest" description="Disordered" evidence="1">
    <location>
        <begin position="164"/>
        <end position="190"/>
    </location>
</feature>
<protein>
    <submittedName>
        <fullName evidence="2">Uncharacterized protein</fullName>
    </submittedName>
</protein>
<dbReference type="Proteomes" id="UP000759537">
    <property type="component" value="Unassembled WGS sequence"/>
</dbReference>
<comment type="caution">
    <text evidence="2">The sequence shown here is derived from an EMBL/GenBank/DDBJ whole genome shotgun (WGS) entry which is preliminary data.</text>
</comment>
<evidence type="ECO:0000256" key="1">
    <source>
        <dbReference type="SAM" id="MobiDB-lite"/>
    </source>
</evidence>